<dbReference type="SMART" id="SM00320">
    <property type="entry name" value="WD40"/>
    <property type="match status" value="7"/>
</dbReference>
<name>A0A8E6B7S4_9BACT</name>
<feature type="repeat" description="WD" evidence="3">
    <location>
        <begin position="303"/>
        <end position="344"/>
    </location>
</feature>
<dbReference type="InterPro" id="IPR001680">
    <property type="entry name" value="WD40_rpt"/>
</dbReference>
<dbReference type="PROSITE" id="PS00678">
    <property type="entry name" value="WD_REPEATS_1"/>
    <property type="match status" value="1"/>
</dbReference>
<dbReference type="KEGG" id="tsph:KIH39_02600"/>
<proteinExistence type="predicted"/>
<dbReference type="Pfam" id="PF00400">
    <property type="entry name" value="WD40"/>
    <property type="match status" value="4"/>
</dbReference>
<evidence type="ECO:0000256" key="1">
    <source>
        <dbReference type="ARBA" id="ARBA00022574"/>
    </source>
</evidence>
<dbReference type="EMBL" id="CP074694">
    <property type="protein sequence ID" value="QVL32829.1"/>
    <property type="molecule type" value="Genomic_DNA"/>
</dbReference>
<keyword evidence="1 3" id="KW-0853">WD repeat</keyword>
<keyword evidence="4" id="KW-0732">Signal</keyword>
<keyword evidence="2" id="KW-0677">Repeat</keyword>
<evidence type="ECO:0000259" key="5">
    <source>
        <dbReference type="Pfam" id="PF08662"/>
    </source>
</evidence>
<dbReference type="PROSITE" id="PS50294">
    <property type="entry name" value="WD_REPEATS_REGION"/>
    <property type="match status" value="3"/>
</dbReference>
<evidence type="ECO:0000256" key="2">
    <source>
        <dbReference type="ARBA" id="ARBA00022737"/>
    </source>
</evidence>
<dbReference type="RefSeq" id="WP_213497719.1">
    <property type="nucleotide sequence ID" value="NZ_CP074694.1"/>
</dbReference>
<feature type="repeat" description="WD" evidence="3">
    <location>
        <begin position="178"/>
        <end position="219"/>
    </location>
</feature>
<gene>
    <name evidence="6" type="ORF">KIH39_02600</name>
</gene>
<protein>
    <submittedName>
        <fullName evidence="6">WD40 repeat domain-containing protein</fullName>
    </submittedName>
</protein>
<accession>A0A8E6B7S4</accession>
<dbReference type="AlphaFoldDB" id="A0A8E6B7S4"/>
<feature type="repeat" description="WD" evidence="3">
    <location>
        <begin position="345"/>
        <end position="385"/>
    </location>
</feature>
<evidence type="ECO:0000313" key="6">
    <source>
        <dbReference type="EMBL" id="QVL32829.1"/>
    </source>
</evidence>
<feature type="repeat" description="WD" evidence="3">
    <location>
        <begin position="228"/>
        <end position="260"/>
    </location>
</feature>
<dbReference type="PANTHER" id="PTHR22847:SF637">
    <property type="entry name" value="WD REPEAT DOMAIN 5B"/>
    <property type="match status" value="1"/>
</dbReference>
<dbReference type="Pfam" id="PF08662">
    <property type="entry name" value="eIF2A"/>
    <property type="match status" value="1"/>
</dbReference>
<sequence length="385" mass="42648">MNHFFSLAFLFVLPAFAFEGQDKTQSEIEALVQKLGSKAFREREKSQQELLVLKEESIPHLRKLASQATEPEVKGRLNQIIETLIGNFAKETQKFSVEEKSPIYSIALSPDAKSLFAVYGNKLIRRWDVDKQKSTELKCDFDLSSVRCSPDGKFIAVAGIANSILIYDSAELKKIGEIKCPNAEVFEAVWSPNSKNLVSVGGDKFARLWDLESGKCIKELELARYTSSVCFSPDGKKIAAGSAVGDVSIWDAESGGELLRIQKHPRLVKSMQFSPDGKQLVTACFDGTVRLFDANSGKPIASFESHFGKLFSVRFSPSGDKIACAGSDGSIGLWEIESHKPLHTYTGHKEQVMELRFKPDGKTILSGSFDGTLRFWHVPITSESH</sequence>
<organism evidence="6 7">
    <name type="scientific">Telmatocola sphagniphila</name>
    <dbReference type="NCBI Taxonomy" id="1123043"/>
    <lineage>
        <taxon>Bacteria</taxon>
        <taxon>Pseudomonadati</taxon>
        <taxon>Planctomycetota</taxon>
        <taxon>Planctomycetia</taxon>
        <taxon>Gemmatales</taxon>
        <taxon>Gemmataceae</taxon>
    </lineage>
</organism>
<evidence type="ECO:0000256" key="4">
    <source>
        <dbReference type="SAM" id="SignalP"/>
    </source>
</evidence>
<dbReference type="Proteomes" id="UP000676194">
    <property type="component" value="Chromosome"/>
</dbReference>
<dbReference type="PANTHER" id="PTHR22847">
    <property type="entry name" value="WD40 REPEAT PROTEIN"/>
    <property type="match status" value="1"/>
</dbReference>
<evidence type="ECO:0000313" key="7">
    <source>
        <dbReference type="Proteomes" id="UP000676194"/>
    </source>
</evidence>
<feature type="signal peptide" evidence="4">
    <location>
        <begin position="1"/>
        <end position="17"/>
    </location>
</feature>
<dbReference type="InterPro" id="IPR036322">
    <property type="entry name" value="WD40_repeat_dom_sf"/>
</dbReference>
<dbReference type="InterPro" id="IPR015943">
    <property type="entry name" value="WD40/YVTN_repeat-like_dom_sf"/>
</dbReference>
<dbReference type="Gene3D" id="2.130.10.10">
    <property type="entry name" value="YVTN repeat-like/Quinoprotein amine dehydrogenase"/>
    <property type="match status" value="2"/>
</dbReference>
<dbReference type="InterPro" id="IPR013979">
    <property type="entry name" value="TIF_beta_prop-like"/>
</dbReference>
<dbReference type="SUPFAM" id="SSF50978">
    <property type="entry name" value="WD40 repeat-like"/>
    <property type="match status" value="1"/>
</dbReference>
<feature type="domain" description="Translation initiation factor beta propellor-like" evidence="5">
    <location>
        <begin position="90"/>
        <end position="196"/>
    </location>
</feature>
<reference evidence="6" key="1">
    <citation type="submission" date="2021-05" db="EMBL/GenBank/DDBJ databases">
        <title>Complete genome sequence of the cellulolytic planctomycete Telmatocola sphagniphila SP2T and characterization of the first cellulase from planctomycetes.</title>
        <authorList>
            <person name="Rakitin A.L."/>
            <person name="Beletsky A.V."/>
            <person name="Naumoff D.G."/>
            <person name="Kulichevskaya I.S."/>
            <person name="Mardanov A.V."/>
            <person name="Ravin N.V."/>
            <person name="Dedysh S.N."/>
        </authorList>
    </citation>
    <scope>NUCLEOTIDE SEQUENCE</scope>
    <source>
        <strain evidence="6">SP2T</strain>
    </source>
</reference>
<keyword evidence="7" id="KW-1185">Reference proteome</keyword>
<evidence type="ECO:0000256" key="3">
    <source>
        <dbReference type="PROSITE-ProRule" id="PRU00221"/>
    </source>
</evidence>
<feature type="chain" id="PRO_5034424283" evidence="4">
    <location>
        <begin position="18"/>
        <end position="385"/>
    </location>
</feature>
<dbReference type="CDD" id="cd00200">
    <property type="entry name" value="WD40"/>
    <property type="match status" value="1"/>
</dbReference>
<dbReference type="PROSITE" id="PS50082">
    <property type="entry name" value="WD_REPEATS_2"/>
    <property type="match status" value="5"/>
</dbReference>
<dbReference type="InterPro" id="IPR019775">
    <property type="entry name" value="WD40_repeat_CS"/>
</dbReference>
<feature type="repeat" description="WD" evidence="3">
    <location>
        <begin position="261"/>
        <end position="302"/>
    </location>
</feature>